<evidence type="ECO:0000256" key="1">
    <source>
        <dbReference type="PROSITE-ProRule" id="PRU00042"/>
    </source>
</evidence>
<dbReference type="Pfam" id="PF00096">
    <property type="entry name" value="zf-C2H2"/>
    <property type="match status" value="1"/>
</dbReference>
<dbReference type="SUPFAM" id="SSF57667">
    <property type="entry name" value="beta-beta-alpha zinc fingers"/>
    <property type="match status" value="1"/>
</dbReference>
<feature type="compositionally biased region" description="Basic residues" evidence="2">
    <location>
        <begin position="553"/>
        <end position="563"/>
    </location>
</feature>
<feature type="region of interest" description="Disordered" evidence="2">
    <location>
        <begin position="156"/>
        <end position="238"/>
    </location>
</feature>
<keyword evidence="1" id="KW-0862">Zinc</keyword>
<protein>
    <submittedName>
        <fullName evidence="5">Mediator of RNA polymerase II transcription subunit 26</fullName>
    </submittedName>
</protein>
<feature type="region of interest" description="Disordered" evidence="2">
    <location>
        <begin position="488"/>
        <end position="570"/>
    </location>
</feature>
<organism evidence="4 5">
    <name type="scientific">Lates calcarifer</name>
    <name type="common">Barramundi</name>
    <name type="synonym">Holocentrus calcarifer</name>
    <dbReference type="NCBI Taxonomy" id="8187"/>
    <lineage>
        <taxon>Eukaryota</taxon>
        <taxon>Metazoa</taxon>
        <taxon>Chordata</taxon>
        <taxon>Craniata</taxon>
        <taxon>Vertebrata</taxon>
        <taxon>Euteleostomi</taxon>
        <taxon>Actinopterygii</taxon>
        <taxon>Neopterygii</taxon>
        <taxon>Teleostei</taxon>
        <taxon>Neoteleostei</taxon>
        <taxon>Acanthomorphata</taxon>
        <taxon>Carangaria</taxon>
        <taxon>Carangaria incertae sedis</taxon>
        <taxon>Centropomidae</taxon>
        <taxon>Lates</taxon>
    </lineage>
</organism>
<dbReference type="KEGG" id="lcf:108887443"/>
<dbReference type="Gene3D" id="3.30.160.60">
    <property type="entry name" value="Classic Zinc Finger"/>
    <property type="match status" value="1"/>
</dbReference>
<dbReference type="InterPro" id="IPR036236">
    <property type="entry name" value="Znf_C2H2_sf"/>
</dbReference>
<name>A0AAJ8B7V0_LATCA</name>
<dbReference type="Proteomes" id="UP000694890">
    <property type="component" value="Linkage group LG7_1"/>
</dbReference>
<proteinExistence type="predicted"/>
<feature type="compositionally biased region" description="Polar residues" evidence="2">
    <location>
        <begin position="344"/>
        <end position="355"/>
    </location>
</feature>
<dbReference type="PROSITE" id="PS50157">
    <property type="entry name" value="ZINC_FINGER_C2H2_2"/>
    <property type="match status" value="1"/>
</dbReference>
<feature type="compositionally biased region" description="Basic and acidic residues" evidence="2">
    <location>
        <begin position="356"/>
        <end position="384"/>
    </location>
</feature>
<dbReference type="InterPro" id="IPR013087">
    <property type="entry name" value="Znf_C2H2_type"/>
</dbReference>
<feature type="compositionally biased region" description="Basic and acidic residues" evidence="2">
    <location>
        <begin position="328"/>
        <end position="341"/>
    </location>
</feature>
<dbReference type="RefSeq" id="XP_050928022.1">
    <property type="nucleotide sequence ID" value="XM_051072065.1"/>
</dbReference>
<feature type="compositionally biased region" description="Basic and acidic residues" evidence="2">
    <location>
        <begin position="159"/>
        <end position="169"/>
    </location>
</feature>
<feature type="compositionally biased region" description="Basic and acidic residues" evidence="2">
    <location>
        <begin position="517"/>
        <end position="528"/>
    </location>
</feature>
<evidence type="ECO:0000313" key="5">
    <source>
        <dbReference type="RefSeq" id="XP_050928022.1"/>
    </source>
</evidence>
<evidence type="ECO:0000313" key="4">
    <source>
        <dbReference type="Proteomes" id="UP000694890"/>
    </source>
</evidence>
<dbReference type="AlphaFoldDB" id="A0AAJ8B7V0"/>
<evidence type="ECO:0000256" key="2">
    <source>
        <dbReference type="SAM" id="MobiDB-lite"/>
    </source>
</evidence>
<gene>
    <name evidence="5" type="primary">LOC108887443</name>
</gene>
<feature type="compositionally biased region" description="Acidic residues" evidence="2">
    <location>
        <begin position="289"/>
        <end position="304"/>
    </location>
</feature>
<feature type="compositionally biased region" description="Polar residues" evidence="2">
    <location>
        <begin position="172"/>
        <end position="183"/>
    </location>
</feature>
<keyword evidence="1" id="KW-0479">Metal-binding</keyword>
<feature type="region of interest" description="Disordered" evidence="2">
    <location>
        <begin position="328"/>
        <end position="384"/>
    </location>
</feature>
<dbReference type="PROSITE" id="PS00028">
    <property type="entry name" value="ZINC_FINGER_C2H2_1"/>
    <property type="match status" value="1"/>
</dbReference>
<dbReference type="GeneID" id="108887443"/>
<sequence>MSLARGLWCGHITGKYFTCNEAAMSSVQYLKEFINQRLTAAAEEIFGVLEKTIVEYEDVVDRQRKLLDIVLKPEIKLHRTGFKQQETVNLPQQQVYDDEEVLTDQQLCNQDRNSSLDHEDPEPLLIKEEQEEICSSQEGEQVILKQEIDTFMLTPGYEETDHSEPEPGSDHQLLSHNSPVAESQDQRGSKHEESGSTRNAEPKPQKRQNRNRSHSDNVYNSPMSKIHSNTHRGTKSLKCDTCGKDFKYNWLLKRHLTTHADLPQQHVCQEEEVLTDQQLCNQERNSSLDQEDPEPPQIEEEQEEICSSQEGEQLVLKQDTDTFMLTSDHEETDHSEPEPGSDHQLLSHNSPVAESQDQRGSKHEDSGSTRNTEPKPQKIDFKKTAEEISGVNTIVEYEEEVDRQHRLLDIIWKPEIKLHRIDLPQQHVCMEEEVLTDQQLCNQERNSSLDQEDPEPLLIKEEQEEICSSQEGEQLVLKQETDTFMLTSDDEETDHSEPEPGSDHQLLSHSSPVAESQDQRGSKHEDSGSTRNAEPTPQKRQNGNSGHSDKAFKQKHPLKRHLKTHMDLPQQHVCKEEEVLTDQQLCNQERNSSLDQEDPEPLQIKEEQEEICSSQEGEQLVLKQETDTFI</sequence>
<reference evidence="5" key="1">
    <citation type="submission" date="2025-08" db="UniProtKB">
        <authorList>
            <consortium name="RefSeq"/>
        </authorList>
    </citation>
    <scope>IDENTIFICATION</scope>
    <source>
        <tissue evidence="5">Brain</tissue>
    </source>
</reference>
<feature type="compositionally biased region" description="Polar residues" evidence="2">
    <location>
        <begin position="529"/>
        <end position="546"/>
    </location>
</feature>
<feature type="region of interest" description="Disordered" evidence="2">
    <location>
        <begin position="284"/>
        <end position="310"/>
    </location>
</feature>
<feature type="compositionally biased region" description="Basic and acidic residues" evidence="2">
    <location>
        <begin position="184"/>
        <end position="204"/>
    </location>
</feature>
<dbReference type="GO" id="GO:0008270">
    <property type="term" value="F:zinc ion binding"/>
    <property type="evidence" value="ECO:0007669"/>
    <property type="project" value="UniProtKB-KW"/>
</dbReference>
<feature type="compositionally biased region" description="Polar residues" evidence="2">
    <location>
        <begin position="505"/>
        <end position="516"/>
    </location>
</feature>
<evidence type="ECO:0000259" key="3">
    <source>
        <dbReference type="PROSITE" id="PS50157"/>
    </source>
</evidence>
<accession>A0AAJ8B7V0</accession>
<feature type="domain" description="C2H2-type" evidence="3">
    <location>
        <begin position="237"/>
        <end position="264"/>
    </location>
</feature>
<feature type="compositionally biased region" description="Polar residues" evidence="2">
    <location>
        <begin position="216"/>
        <end position="227"/>
    </location>
</feature>
<keyword evidence="1" id="KW-0863">Zinc-finger</keyword>